<evidence type="ECO:0000256" key="2">
    <source>
        <dbReference type="ARBA" id="ARBA00010544"/>
    </source>
</evidence>
<comment type="similarity">
    <text evidence="2">Belongs to the CcmB/CycW/HelB family.</text>
</comment>
<organism evidence="7 8">
    <name type="scientific">Shiella aurantiaca</name>
    <dbReference type="NCBI Taxonomy" id="3058365"/>
    <lineage>
        <taxon>Bacteria</taxon>
        <taxon>Pseudomonadati</taxon>
        <taxon>Bacteroidota</taxon>
        <taxon>Cytophagia</taxon>
        <taxon>Cytophagales</taxon>
        <taxon>Shiellaceae</taxon>
        <taxon>Shiella</taxon>
    </lineage>
</organism>
<feature type="transmembrane region" description="Helical" evidence="6">
    <location>
        <begin position="21"/>
        <end position="44"/>
    </location>
</feature>
<evidence type="ECO:0000313" key="7">
    <source>
        <dbReference type="EMBL" id="MDN4164617.1"/>
    </source>
</evidence>
<evidence type="ECO:0000313" key="8">
    <source>
        <dbReference type="Proteomes" id="UP001168552"/>
    </source>
</evidence>
<evidence type="ECO:0000256" key="5">
    <source>
        <dbReference type="ARBA" id="ARBA00023136"/>
    </source>
</evidence>
<dbReference type="InterPro" id="IPR003544">
    <property type="entry name" value="Cyt_c_biogenesis_CcmB"/>
</dbReference>
<protein>
    <submittedName>
        <fullName evidence="7">Heme exporter protein CcmB</fullName>
    </submittedName>
</protein>
<keyword evidence="5 6" id="KW-0472">Membrane</keyword>
<keyword evidence="4 6" id="KW-1133">Transmembrane helix</keyword>
<feature type="transmembrane region" description="Helical" evidence="6">
    <location>
        <begin position="160"/>
        <end position="178"/>
    </location>
</feature>
<keyword evidence="3 6" id="KW-0812">Transmembrane</keyword>
<gene>
    <name evidence="7" type="ORF">QWY31_03835</name>
</gene>
<evidence type="ECO:0000256" key="1">
    <source>
        <dbReference type="ARBA" id="ARBA00004141"/>
    </source>
</evidence>
<sequence>MRNHPILALLKKEFLLEWRQKYALNGILLYVVGTVFICYLSFSGRGNSVGIPTWNALYWIILLFSALHAISKSFIQERAGRTLYYYSLASPIHIILAKLIYNSLLMLLLSFFALLVYATVLGNPIGDLGLFLLTLVLGSLGFAGAFTLLSGIVSKAGNNATLMAILSFPVILPFLLMVMKLSKNAIDGLDRASSFDEILVLISLNAITFALSLLLFPFLWRS</sequence>
<name>A0ABT8F2D8_9BACT</name>
<feature type="transmembrane region" description="Helical" evidence="6">
    <location>
        <begin position="95"/>
        <end position="118"/>
    </location>
</feature>
<evidence type="ECO:0000256" key="3">
    <source>
        <dbReference type="ARBA" id="ARBA00022692"/>
    </source>
</evidence>
<dbReference type="EMBL" id="JAUHJS010000002">
    <property type="protein sequence ID" value="MDN4164617.1"/>
    <property type="molecule type" value="Genomic_DNA"/>
</dbReference>
<proteinExistence type="inferred from homology"/>
<feature type="transmembrane region" description="Helical" evidence="6">
    <location>
        <begin position="198"/>
        <end position="220"/>
    </location>
</feature>
<comment type="subcellular location">
    <subcellularLocation>
        <location evidence="1">Membrane</location>
        <topology evidence="1">Multi-pass membrane protein</topology>
    </subcellularLocation>
</comment>
<dbReference type="Pfam" id="PF03379">
    <property type="entry name" value="CcmB"/>
    <property type="match status" value="1"/>
</dbReference>
<dbReference type="Proteomes" id="UP001168552">
    <property type="component" value="Unassembled WGS sequence"/>
</dbReference>
<comment type="caution">
    <text evidence="7">The sequence shown here is derived from an EMBL/GenBank/DDBJ whole genome shotgun (WGS) entry which is preliminary data.</text>
</comment>
<feature type="transmembrane region" description="Helical" evidence="6">
    <location>
        <begin position="130"/>
        <end position="153"/>
    </location>
</feature>
<evidence type="ECO:0000256" key="4">
    <source>
        <dbReference type="ARBA" id="ARBA00022989"/>
    </source>
</evidence>
<reference evidence="7" key="1">
    <citation type="submission" date="2023-06" db="EMBL/GenBank/DDBJ databases">
        <title>Cytophagales bacterium Strain LB-30, isolated from soil.</title>
        <authorList>
            <person name="Liu B."/>
        </authorList>
    </citation>
    <scope>NUCLEOTIDE SEQUENCE</scope>
    <source>
        <strain evidence="7">LB-30</strain>
    </source>
</reference>
<keyword evidence="8" id="KW-1185">Reference proteome</keyword>
<evidence type="ECO:0000256" key="6">
    <source>
        <dbReference type="SAM" id="Phobius"/>
    </source>
</evidence>
<dbReference type="RefSeq" id="WP_320003145.1">
    <property type="nucleotide sequence ID" value="NZ_JAUHJS010000002.1"/>
</dbReference>
<accession>A0ABT8F2D8</accession>
<feature type="transmembrane region" description="Helical" evidence="6">
    <location>
        <begin position="56"/>
        <end position="75"/>
    </location>
</feature>